<protein>
    <recommendedName>
        <fullName evidence="4">DGQHR domain-containing protein</fullName>
    </recommendedName>
</protein>
<dbReference type="NCBIfam" id="TIGR03187">
    <property type="entry name" value="DGQHR"/>
    <property type="match status" value="1"/>
</dbReference>
<sequence length="331" mass="37916">MSENVKFKCLECTQNEKTFYVSVLPNDVLKAVCFVSRRDDDSEKGFQRMLNESRARDIARHLDDLKGVIPSALILSAQDNAKFHIDQTKSEISFFTAKNSFMVLDGQHRLYGLLKSTKKYVIPVIIFNKLNTNQEVNLFIDINTTQRGVPTTLLLDIKNMSGRESKKEERQRQLFDRLNTDSVLAGLLSPSKSQVGKITRVSFNQSTNDIFESGFFEDKDNDIIFKGVKNYLEASERVLKLSKSEKAKLTNATFFRSLFAIFHEVVDKTLKEHSDLKIESISNVLEPISKLNFDSYTGTGNATFNKVVSDMRKELNEYERRYSNITGEHLF</sequence>
<dbReference type="EMBL" id="CAJRAU010000002">
    <property type="protein sequence ID" value="CAG5069009.1"/>
    <property type="molecule type" value="Genomic_DNA"/>
</dbReference>
<reference evidence="2 3" key="1">
    <citation type="submission" date="2021-04" db="EMBL/GenBank/DDBJ databases">
        <authorList>
            <person name="Rodrigo-Torres L."/>
            <person name="Arahal R. D."/>
            <person name="Lucena T."/>
        </authorList>
    </citation>
    <scope>NUCLEOTIDE SEQUENCE [LARGE SCALE GENOMIC DNA]</scope>
    <source>
        <strain evidence="2 3">CECT 9623</strain>
    </source>
</reference>
<feature type="coiled-coil region" evidence="1">
    <location>
        <begin position="301"/>
        <end position="328"/>
    </location>
</feature>
<keyword evidence="1" id="KW-0175">Coiled coil</keyword>
<dbReference type="RefSeq" id="WP_215233111.1">
    <property type="nucleotide sequence ID" value="NZ_CAJRAU010000002.1"/>
</dbReference>
<keyword evidence="3" id="KW-1185">Reference proteome</keyword>
<name>A0ABN7R6E6_9BACT</name>
<evidence type="ECO:0008006" key="4">
    <source>
        <dbReference type="Google" id="ProtNLM"/>
    </source>
</evidence>
<dbReference type="InterPro" id="IPR017601">
    <property type="entry name" value="DGQHR-contain_dom"/>
</dbReference>
<proteinExistence type="predicted"/>
<evidence type="ECO:0000313" key="3">
    <source>
        <dbReference type="Proteomes" id="UP000679725"/>
    </source>
</evidence>
<accession>A0ABN7R6E6</accession>
<dbReference type="CDD" id="cd16413">
    <property type="entry name" value="DGQHR_domain"/>
    <property type="match status" value="1"/>
</dbReference>
<dbReference type="InterPro" id="IPR017642">
    <property type="entry name" value="DNA_S_mod_DndB"/>
</dbReference>
<evidence type="ECO:0000313" key="2">
    <source>
        <dbReference type="EMBL" id="CAG5069009.1"/>
    </source>
</evidence>
<dbReference type="Proteomes" id="UP000679725">
    <property type="component" value="Unassembled WGS sequence"/>
</dbReference>
<evidence type="ECO:0000256" key="1">
    <source>
        <dbReference type="SAM" id="Coils"/>
    </source>
</evidence>
<organism evidence="2 3">
    <name type="scientific">Dyadobacter linearis</name>
    <dbReference type="NCBI Taxonomy" id="2823330"/>
    <lineage>
        <taxon>Bacteria</taxon>
        <taxon>Pseudomonadati</taxon>
        <taxon>Bacteroidota</taxon>
        <taxon>Cytophagia</taxon>
        <taxon>Cytophagales</taxon>
        <taxon>Spirosomataceae</taxon>
        <taxon>Dyadobacter</taxon>
    </lineage>
</organism>
<comment type="caution">
    <text evidence="2">The sequence shown here is derived from an EMBL/GenBank/DDBJ whole genome shotgun (WGS) entry which is preliminary data.</text>
</comment>
<gene>
    <name evidence="2" type="ORF">DYBT9623_01743</name>
</gene>
<dbReference type="Pfam" id="PF14072">
    <property type="entry name" value="DndB"/>
    <property type="match status" value="1"/>
</dbReference>